<gene>
    <name evidence="3" type="ORF">EP073_13550</name>
</gene>
<reference evidence="3 4" key="1">
    <citation type="submission" date="2019-01" db="EMBL/GenBank/DDBJ databases">
        <title>Geovibrio thiophilus DSM 11263, complete genome.</title>
        <authorList>
            <person name="Spring S."/>
            <person name="Bunk B."/>
            <person name="Sproer C."/>
        </authorList>
    </citation>
    <scope>NUCLEOTIDE SEQUENCE [LARGE SCALE GENOMIC DNA]</scope>
    <source>
        <strain evidence="3 4">DSM 11263</strain>
    </source>
</reference>
<dbReference type="InterPro" id="IPR049383">
    <property type="entry name" value="UbiD-like_N"/>
</dbReference>
<feature type="domain" description="3-octaprenyl-4-hydroxybenzoate carboxy-lyase-like N-terminal" evidence="2">
    <location>
        <begin position="12"/>
        <end position="78"/>
    </location>
</feature>
<dbReference type="EMBL" id="CP035108">
    <property type="protein sequence ID" value="QAR34388.1"/>
    <property type="molecule type" value="Genomic_DNA"/>
</dbReference>
<feature type="domain" description="3-octaprenyl-4-hydroxybenzoate carboxy-lyase-like Rift-related" evidence="1">
    <location>
        <begin position="108"/>
        <end position="286"/>
    </location>
</feature>
<dbReference type="PANTHER" id="PTHR30108">
    <property type="entry name" value="3-OCTAPRENYL-4-HYDROXYBENZOATE CARBOXY-LYASE-RELATED"/>
    <property type="match status" value="1"/>
</dbReference>
<protein>
    <submittedName>
        <fullName evidence="3">UbiD family decarboxylase</fullName>
    </submittedName>
</protein>
<organism evidence="3 4">
    <name type="scientific">Geovibrio thiophilus</name>
    <dbReference type="NCBI Taxonomy" id="139438"/>
    <lineage>
        <taxon>Bacteria</taxon>
        <taxon>Pseudomonadati</taxon>
        <taxon>Deferribacterota</taxon>
        <taxon>Deferribacteres</taxon>
        <taxon>Deferribacterales</taxon>
        <taxon>Geovibrionaceae</taxon>
        <taxon>Geovibrio</taxon>
    </lineage>
</organism>
<dbReference type="InterPro" id="IPR048304">
    <property type="entry name" value="UbiD_Rift_dom"/>
</dbReference>
<accession>A0A3R5X4Q9</accession>
<dbReference type="Proteomes" id="UP000287502">
    <property type="component" value="Chromosome"/>
</dbReference>
<evidence type="ECO:0000259" key="1">
    <source>
        <dbReference type="Pfam" id="PF01977"/>
    </source>
</evidence>
<evidence type="ECO:0000313" key="4">
    <source>
        <dbReference type="Proteomes" id="UP000287502"/>
    </source>
</evidence>
<dbReference type="InterPro" id="IPR002830">
    <property type="entry name" value="UbiD"/>
</dbReference>
<dbReference type="RefSeq" id="WP_128467693.1">
    <property type="nucleotide sequence ID" value="NZ_CP035108.1"/>
</dbReference>
<dbReference type="GO" id="GO:0016831">
    <property type="term" value="F:carboxy-lyase activity"/>
    <property type="evidence" value="ECO:0007669"/>
    <property type="project" value="InterPro"/>
</dbReference>
<dbReference type="SUPFAM" id="SSF50475">
    <property type="entry name" value="FMN-binding split barrel"/>
    <property type="match status" value="1"/>
</dbReference>
<sequence length="421" mass="45966">MEKDSFRAFLCHLAKTGRLENTSVHVSCDLEAAEIARRAAGECALVFENPIGSDFPLVMNAFCSKAAVLESVGLKSVSDAPDCLLDKTLPEELKPETVSDPSFRYKEFSDLTSLPAIRTWQHDGGFALTLPCVITKGEQQNCGMYRMQILDEKRAIVHCYPASGAAEHMRLAGERGEESIEAAVCLGAPPSVMLASVMPAKADEFEISAALTGRPLKTARFGGLSVPADSEIVLHGRISLTETALEGPFGNYTGGYCEPAPYPVFTLEKAYHAQNAFCPNTAAGMPPAENGILADSAFRLLTNSLKRELPELVSFGFPDFGIFGRMIFIVLKSGADIKKIADNSFFSKYASICLFDENTDTENTAECLRLFANGRLIGCEKSMIFDCTLKDTLHISTDNEIIKKADKNAYGFGEWIKRQKF</sequence>
<dbReference type="Pfam" id="PF01977">
    <property type="entry name" value="UbiD"/>
    <property type="match status" value="1"/>
</dbReference>
<dbReference type="Pfam" id="PF20695">
    <property type="entry name" value="UbiD_N"/>
    <property type="match status" value="1"/>
</dbReference>
<dbReference type="AlphaFoldDB" id="A0A3R5X4Q9"/>
<evidence type="ECO:0000259" key="2">
    <source>
        <dbReference type="Pfam" id="PF20695"/>
    </source>
</evidence>
<dbReference type="PANTHER" id="PTHR30108:SF17">
    <property type="entry name" value="FERULIC ACID DECARBOXYLASE 1"/>
    <property type="match status" value="1"/>
</dbReference>
<dbReference type="KEGG" id="gtl:EP073_13550"/>
<proteinExistence type="predicted"/>
<dbReference type="OrthoDB" id="9809841at2"/>
<name>A0A3R5X4Q9_9BACT</name>
<keyword evidence="4" id="KW-1185">Reference proteome</keyword>
<evidence type="ECO:0000313" key="3">
    <source>
        <dbReference type="EMBL" id="QAR34388.1"/>
    </source>
</evidence>
<dbReference type="GO" id="GO:0005737">
    <property type="term" value="C:cytoplasm"/>
    <property type="evidence" value="ECO:0007669"/>
    <property type="project" value="TreeGrafter"/>
</dbReference>